<dbReference type="AlphaFoldDB" id="A0A2X2W152"/>
<reference evidence="1 2" key="1">
    <citation type="submission" date="2018-06" db="EMBL/GenBank/DDBJ databases">
        <authorList>
            <consortium name="Pathogen Informatics"/>
            <person name="Doyle S."/>
        </authorList>
    </citation>
    <scope>NUCLEOTIDE SEQUENCE [LARGE SCALE GENOMIC DNA]</scope>
    <source>
        <strain evidence="1 2">NCTC10786</strain>
    </source>
</reference>
<proteinExistence type="predicted"/>
<dbReference type="RefSeq" id="WP_114848067.1">
    <property type="nucleotide sequence ID" value="NZ_CP033780.1"/>
</dbReference>
<accession>A0A2X2W152</accession>
<dbReference type="Proteomes" id="UP000251584">
    <property type="component" value="Unassembled WGS sequence"/>
</dbReference>
<organism evidence="1 2">
    <name type="scientific">Citrobacter koseri</name>
    <name type="common">Citrobacter diversus</name>
    <dbReference type="NCBI Taxonomy" id="545"/>
    <lineage>
        <taxon>Bacteria</taxon>
        <taxon>Pseudomonadati</taxon>
        <taxon>Pseudomonadota</taxon>
        <taxon>Gammaproteobacteria</taxon>
        <taxon>Enterobacterales</taxon>
        <taxon>Enterobacteriaceae</taxon>
        <taxon>Citrobacter</taxon>
    </lineage>
</organism>
<dbReference type="EMBL" id="UAVY01000007">
    <property type="protein sequence ID" value="SQB36882.1"/>
    <property type="molecule type" value="Genomic_DNA"/>
</dbReference>
<protein>
    <submittedName>
        <fullName evidence="1">Uncharacterized protein</fullName>
    </submittedName>
</protein>
<evidence type="ECO:0000313" key="2">
    <source>
        <dbReference type="Proteomes" id="UP000251584"/>
    </source>
</evidence>
<sequence>MKKIPLDILEQKAKEISRKTLGDYILPDNIFSQLASGVIIDGDDRVFVLFIPKERAKDTIDILRIRMNIYSGEGFVEYIGLERKK</sequence>
<name>A0A2X2W152_CITKO</name>
<evidence type="ECO:0000313" key="1">
    <source>
        <dbReference type="EMBL" id="SQB36882.1"/>
    </source>
</evidence>
<gene>
    <name evidence="1" type="ORF">NCTC10786_03761</name>
</gene>